<organism evidence="2 3">
    <name type="scientific">Gilvimarinus japonicus</name>
    <dbReference type="NCBI Taxonomy" id="1796469"/>
    <lineage>
        <taxon>Bacteria</taxon>
        <taxon>Pseudomonadati</taxon>
        <taxon>Pseudomonadota</taxon>
        <taxon>Gammaproteobacteria</taxon>
        <taxon>Cellvibrionales</taxon>
        <taxon>Cellvibrionaceae</taxon>
        <taxon>Gilvimarinus</taxon>
    </lineage>
</organism>
<evidence type="ECO:0000313" key="3">
    <source>
        <dbReference type="Proteomes" id="UP001595548"/>
    </source>
</evidence>
<proteinExistence type="predicted"/>
<evidence type="ECO:0000313" key="2">
    <source>
        <dbReference type="EMBL" id="MFC3155388.1"/>
    </source>
</evidence>
<dbReference type="Proteomes" id="UP001595548">
    <property type="component" value="Unassembled WGS sequence"/>
</dbReference>
<gene>
    <name evidence="2" type="ORF">ACFOEB_09260</name>
</gene>
<sequence>MALRLSVCFVFLFVLAHPALALGERSVSLGATDTAQDNPPTDEASVSVMGEGASLRIKGFPGASLEASSRQHADDYLVALGTYRKIRGLWRVEELRLRGDLQRKTFRLPDNHTPREGFLFVTKQLQQYPLRELFVCESRDCGESNSWANNHFNILQLYGLDQYQYYGAYEVMLPGTNGVYVTVYAVLRGNKRVYLQLEVLRRDAPEAR</sequence>
<name>A0ABV7HNC4_9GAMM</name>
<evidence type="ECO:0000256" key="1">
    <source>
        <dbReference type="SAM" id="SignalP"/>
    </source>
</evidence>
<feature type="signal peptide" evidence="1">
    <location>
        <begin position="1"/>
        <end position="21"/>
    </location>
</feature>
<comment type="caution">
    <text evidence="2">The sequence shown here is derived from an EMBL/GenBank/DDBJ whole genome shotgun (WGS) entry which is preliminary data.</text>
</comment>
<keyword evidence="3" id="KW-1185">Reference proteome</keyword>
<accession>A0ABV7HNC4</accession>
<dbReference type="EMBL" id="JBHRTL010000006">
    <property type="protein sequence ID" value="MFC3155388.1"/>
    <property type="molecule type" value="Genomic_DNA"/>
</dbReference>
<dbReference type="RefSeq" id="WP_390403650.1">
    <property type="nucleotide sequence ID" value="NZ_AP031500.1"/>
</dbReference>
<keyword evidence="1" id="KW-0732">Signal</keyword>
<feature type="chain" id="PRO_5045219338" evidence="1">
    <location>
        <begin position="22"/>
        <end position="208"/>
    </location>
</feature>
<dbReference type="Pfam" id="PF16234">
    <property type="entry name" value="DUF4892"/>
    <property type="match status" value="1"/>
</dbReference>
<reference evidence="3" key="1">
    <citation type="journal article" date="2019" name="Int. J. Syst. Evol. Microbiol.">
        <title>The Global Catalogue of Microorganisms (GCM) 10K type strain sequencing project: providing services to taxonomists for standard genome sequencing and annotation.</title>
        <authorList>
            <consortium name="The Broad Institute Genomics Platform"/>
            <consortium name="The Broad Institute Genome Sequencing Center for Infectious Disease"/>
            <person name="Wu L."/>
            <person name="Ma J."/>
        </authorList>
    </citation>
    <scope>NUCLEOTIDE SEQUENCE [LARGE SCALE GENOMIC DNA]</scope>
    <source>
        <strain evidence="3">KCTC 52141</strain>
    </source>
</reference>
<dbReference type="InterPro" id="IPR032608">
    <property type="entry name" value="DUF4892"/>
</dbReference>
<protein>
    <submittedName>
        <fullName evidence="2">DUF4892 domain-containing protein</fullName>
    </submittedName>
</protein>